<evidence type="ECO:0000313" key="2">
    <source>
        <dbReference type="EMBL" id="QHS97383.1"/>
    </source>
</evidence>
<reference evidence="2" key="1">
    <citation type="journal article" date="2020" name="Nature">
        <title>Giant virus diversity and host interactions through global metagenomics.</title>
        <authorList>
            <person name="Schulz F."/>
            <person name="Roux S."/>
            <person name="Paez-Espino D."/>
            <person name="Jungbluth S."/>
            <person name="Walsh D.A."/>
            <person name="Denef V.J."/>
            <person name="McMahon K.D."/>
            <person name="Konstantinidis K.T."/>
            <person name="Eloe-Fadrosh E.A."/>
            <person name="Kyrpides N.C."/>
            <person name="Woyke T."/>
        </authorList>
    </citation>
    <scope>NUCLEOTIDE SEQUENCE</scope>
    <source>
        <strain evidence="2">GVMAG-M-3300020169-51</strain>
    </source>
</reference>
<evidence type="ECO:0000256" key="1">
    <source>
        <dbReference type="SAM" id="MobiDB-lite"/>
    </source>
</evidence>
<feature type="region of interest" description="Disordered" evidence="1">
    <location>
        <begin position="88"/>
        <end position="108"/>
    </location>
</feature>
<feature type="region of interest" description="Disordered" evidence="1">
    <location>
        <begin position="18"/>
        <end position="38"/>
    </location>
</feature>
<dbReference type="AlphaFoldDB" id="A0A6C0C1E6"/>
<dbReference type="EMBL" id="MN739294">
    <property type="protein sequence ID" value="QHS97383.1"/>
    <property type="molecule type" value="Genomic_DNA"/>
</dbReference>
<protein>
    <submittedName>
        <fullName evidence="2">Uncharacterized protein</fullName>
    </submittedName>
</protein>
<feature type="compositionally biased region" description="Basic residues" evidence="1">
    <location>
        <begin position="88"/>
        <end position="102"/>
    </location>
</feature>
<proteinExistence type="predicted"/>
<name>A0A6C0C1E6_9ZZZZ</name>
<sequence length="317" mass="37570">MSARKTIQINPDFFSLNKKKKSRKAKTPKIKPAFKPNNIKKKLLAKIKEHQKSKENQVEKEKQPEVLKEDFDDSLKYVQKMIEDKKNKKTIKRRRKNKKKTHQISTQQHIEQPIISNNIQIQQSHDPPYGCLKNGNKPTYSQYKKTLKRNRATFDEPKIKIFTEPENFDKSNNNIDKPVTNESNENLEITNPVLDRKMKLEKLKDKFNFNQKKPKKKLINRNKTIKKYYLGKNKKTRTVGVLIKSGKTRKKIKREHDILKKRCLSDIKYYLRKHNLIKIGTSAPENVLRKIYENSNLSGEIYNKNVNTLLHNFMKET</sequence>
<feature type="compositionally biased region" description="Basic residues" evidence="1">
    <location>
        <begin position="18"/>
        <end position="29"/>
    </location>
</feature>
<accession>A0A6C0C1E6</accession>
<organism evidence="2">
    <name type="scientific">viral metagenome</name>
    <dbReference type="NCBI Taxonomy" id="1070528"/>
    <lineage>
        <taxon>unclassified sequences</taxon>
        <taxon>metagenomes</taxon>
        <taxon>organismal metagenomes</taxon>
    </lineage>
</organism>